<dbReference type="OMA" id="WWIAMAK"/>
<evidence type="ECO:0000313" key="5">
    <source>
        <dbReference type="Proteomes" id="UP000053558"/>
    </source>
</evidence>
<dbReference type="InterPro" id="IPR036291">
    <property type="entry name" value="NAD(P)-bd_dom_sf"/>
</dbReference>
<dbReference type="PANTHER" id="PTHR43245:SF51">
    <property type="entry name" value="SHORT CHAIN DEHYDROGENASE_REDUCTASE FAMILY 42E, MEMBER 2"/>
    <property type="match status" value="1"/>
</dbReference>
<evidence type="ECO:0000256" key="1">
    <source>
        <dbReference type="ARBA" id="ARBA00009219"/>
    </source>
</evidence>
<dbReference type="Gene3D" id="3.40.50.720">
    <property type="entry name" value="NAD(P)-binding Rossmann-like Domain"/>
    <property type="match status" value="1"/>
</dbReference>
<dbReference type="Pfam" id="PF01073">
    <property type="entry name" value="3Beta_HSD"/>
    <property type="match status" value="1"/>
</dbReference>
<dbReference type="OrthoDB" id="10058185at2759"/>
<dbReference type="GO" id="GO:0016616">
    <property type="term" value="F:oxidoreductase activity, acting on the CH-OH group of donors, NAD or NADP as acceptor"/>
    <property type="evidence" value="ECO:0007669"/>
    <property type="project" value="InterPro"/>
</dbReference>
<evidence type="ECO:0000313" key="4">
    <source>
        <dbReference type="EMBL" id="EIW79981.1"/>
    </source>
</evidence>
<sequence length="342" mass="38018">MITDSYLIIGGNGLLGQHIVEQLLDRGEERVAILDIVQLSPANPKVPVYTGDITNVSDIQSAIEKCRATCVIHTAASLPGKPRQFQEQVNVSGTRNVVNACASRGVKKMVYTSTASVVFSGKDQHNVNETAPYGNPHVDDYNETKADAEKFVIESNGKNGLYTTSLRPAGMFGPKDRLTVPTMMGVAQSGRSYIQLGNNQNLFDWTYIGNAAKAHLLAADRLSLDHPKFRLVAGQAFFITNGDPRPWWEFPRLLWKTGGYSIPEKTTVIPRYAAYIIAMFTELVGWLSEKRPSLTRMSVLYCCTSRWCDISKARHALDYNPDISLEEGARISVDWWKKAQQT</sequence>
<dbReference type="InterPro" id="IPR002225">
    <property type="entry name" value="3Beta_OHSteriod_DH/Estase"/>
</dbReference>
<feature type="domain" description="3-beta hydroxysteroid dehydrogenase/isomerase" evidence="3">
    <location>
        <begin position="7"/>
        <end position="266"/>
    </location>
</feature>
<protein>
    <recommendedName>
        <fullName evidence="3">3-beta hydroxysteroid dehydrogenase/isomerase domain-containing protein</fullName>
    </recommendedName>
</protein>
<proteinExistence type="inferred from homology"/>
<reference evidence="5" key="1">
    <citation type="journal article" date="2012" name="Science">
        <title>The Paleozoic origin of enzymatic lignin decomposition reconstructed from 31 fungal genomes.</title>
        <authorList>
            <person name="Floudas D."/>
            <person name="Binder M."/>
            <person name="Riley R."/>
            <person name="Barry K."/>
            <person name="Blanchette R.A."/>
            <person name="Henrissat B."/>
            <person name="Martinez A.T."/>
            <person name="Otillar R."/>
            <person name="Spatafora J.W."/>
            <person name="Yadav J.S."/>
            <person name="Aerts A."/>
            <person name="Benoit I."/>
            <person name="Boyd A."/>
            <person name="Carlson A."/>
            <person name="Copeland A."/>
            <person name="Coutinho P.M."/>
            <person name="de Vries R.P."/>
            <person name="Ferreira P."/>
            <person name="Findley K."/>
            <person name="Foster B."/>
            <person name="Gaskell J."/>
            <person name="Glotzer D."/>
            <person name="Gorecki P."/>
            <person name="Heitman J."/>
            <person name="Hesse C."/>
            <person name="Hori C."/>
            <person name="Igarashi K."/>
            <person name="Jurgens J.A."/>
            <person name="Kallen N."/>
            <person name="Kersten P."/>
            <person name="Kohler A."/>
            <person name="Kuees U."/>
            <person name="Kumar T.K.A."/>
            <person name="Kuo A."/>
            <person name="LaButti K."/>
            <person name="Larrondo L.F."/>
            <person name="Lindquist E."/>
            <person name="Ling A."/>
            <person name="Lombard V."/>
            <person name="Lucas S."/>
            <person name="Lundell T."/>
            <person name="Martin R."/>
            <person name="McLaughlin D.J."/>
            <person name="Morgenstern I."/>
            <person name="Morin E."/>
            <person name="Murat C."/>
            <person name="Nagy L.G."/>
            <person name="Nolan M."/>
            <person name="Ohm R.A."/>
            <person name="Patyshakuliyeva A."/>
            <person name="Rokas A."/>
            <person name="Ruiz-Duenas F.J."/>
            <person name="Sabat G."/>
            <person name="Salamov A."/>
            <person name="Samejima M."/>
            <person name="Schmutz J."/>
            <person name="Slot J.C."/>
            <person name="St John F."/>
            <person name="Stenlid J."/>
            <person name="Sun H."/>
            <person name="Sun S."/>
            <person name="Syed K."/>
            <person name="Tsang A."/>
            <person name="Wiebenga A."/>
            <person name="Young D."/>
            <person name="Pisabarro A."/>
            <person name="Eastwood D.C."/>
            <person name="Martin F."/>
            <person name="Cullen D."/>
            <person name="Grigoriev I.V."/>
            <person name="Hibbett D.S."/>
        </authorList>
    </citation>
    <scope>NUCLEOTIDE SEQUENCE [LARGE SCALE GENOMIC DNA]</scope>
    <source>
        <strain evidence="5">RWD-64-598 SS2</strain>
    </source>
</reference>
<keyword evidence="5" id="KW-1185">Reference proteome</keyword>
<organism evidence="4 5">
    <name type="scientific">Coniophora puteana (strain RWD-64-598)</name>
    <name type="common">Brown rot fungus</name>
    <dbReference type="NCBI Taxonomy" id="741705"/>
    <lineage>
        <taxon>Eukaryota</taxon>
        <taxon>Fungi</taxon>
        <taxon>Dikarya</taxon>
        <taxon>Basidiomycota</taxon>
        <taxon>Agaricomycotina</taxon>
        <taxon>Agaricomycetes</taxon>
        <taxon>Agaricomycetidae</taxon>
        <taxon>Boletales</taxon>
        <taxon>Coniophorineae</taxon>
        <taxon>Coniophoraceae</taxon>
        <taxon>Coniophora</taxon>
    </lineage>
</organism>
<evidence type="ECO:0000259" key="3">
    <source>
        <dbReference type="Pfam" id="PF01073"/>
    </source>
</evidence>
<dbReference type="InterPro" id="IPR050177">
    <property type="entry name" value="Lipid_A_modif_metabolic_enz"/>
</dbReference>
<comment type="similarity">
    <text evidence="1">Belongs to the 3-beta-HSD family.</text>
</comment>
<gene>
    <name evidence="4" type="ORF">CONPUDRAFT_126428</name>
</gene>
<name>A0A5M3MMZ6_CONPW</name>
<dbReference type="SUPFAM" id="SSF51735">
    <property type="entry name" value="NAD(P)-binding Rossmann-fold domains"/>
    <property type="match status" value="1"/>
</dbReference>
<evidence type="ECO:0000256" key="2">
    <source>
        <dbReference type="ARBA" id="ARBA00023002"/>
    </source>
</evidence>
<dbReference type="GeneID" id="19199978"/>
<comment type="caution">
    <text evidence="4">The sequence shown here is derived from an EMBL/GenBank/DDBJ whole genome shotgun (WGS) entry which is preliminary data.</text>
</comment>
<dbReference type="RefSeq" id="XP_007770292.1">
    <property type="nucleotide sequence ID" value="XM_007772102.1"/>
</dbReference>
<dbReference type="Proteomes" id="UP000053558">
    <property type="component" value="Unassembled WGS sequence"/>
</dbReference>
<dbReference type="PANTHER" id="PTHR43245">
    <property type="entry name" value="BIFUNCTIONAL POLYMYXIN RESISTANCE PROTEIN ARNA"/>
    <property type="match status" value="1"/>
</dbReference>
<dbReference type="GO" id="GO:0006694">
    <property type="term" value="P:steroid biosynthetic process"/>
    <property type="evidence" value="ECO:0007669"/>
    <property type="project" value="InterPro"/>
</dbReference>
<dbReference type="EMBL" id="JH711580">
    <property type="protein sequence ID" value="EIW79981.1"/>
    <property type="molecule type" value="Genomic_DNA"/>
</dbReference>
<keyword evidence="2" id="KW-0560">Oxidoreductase</keyword>
<accession>A0A5M3MMZ6</accession>
<dbReference type="KEGG" id="cput:CONPUDRAFT_126428"/>
<dbReference type="AlphaFoldDB" id="A0A5M3MMZ6"/>